<evidence type="ECO:0000313" key="4">
    <source>
        <dbReference type="Proteomes" id="UP000192907"/>
    </source>
</evidence>
<feature type="domain" description="Methyltransferase" evidence="2">
    <location>
        <begin position="62"/>
        <end position="157"/>
    </location>
</feature>
<accession>A0A1Y6B7D9</accession>
<proteinExistence type="predicted"/>
<dbReference type="Pfam" id="PF13649">
    <property type="entry name" value="Methyltransf_25"/>
    <property type="match status" value="1"/>
</dbReference>
<evidence type="ECO:0000259" key="2">
    <source>
        <dbReference type="Pfam" id="PF13649"/>
    </source>
</evidence>
<dbReference type="CDD" id="cd02440">
    <property type="entry name" value="AdoMet_MTases"/>
    <property type="match status" value="1"/>
</dbReference>
<dbReference type="PANTHER" id="PTHR43861">
    <property type="entry name" value="TRANS-ACONITATE 2-METHYLTRANSFERASE-RELATED"/>
    <property type="match status" value="1"/>
</dbReference>
<evidence type="ECO:0000256" key="1">
    <source>
        <dbReference type="ARBA" id="ARBA00022679"/>
    </source>
</evidence>
<keyword evidence="4" id="KW-1185">Reference proteome</keyword>
<evidence type="ECO:0000313" key="3">
    <source>
        <dbReference type="EMBL" id="SME88243.1"/>
    </source>
</evidence>
<gene>
    <name evidence="3" type="ORF">SAMN06296036_101129</name>
</gene>
<dbReference type="Gene3D" id="3.40.50.150">
    <property type="entry name" value="Vaccinia Virus protein VP39"/>
    <property type="match status" value="1"/>
</dbReference>
<dbReference type="SUPFAM" id="SSF53335">
    <property type="entry name" value="S-adenosyl-L-methionine-dependent methyltransferases"/>
    <property type="match status" value="1"/>
</dbReference>
<dbReference type="GO" id="GO:0008168">
    <property type="term" value="F:methyltransferase activity"/>
    <property type="evidence" value="ECO:0007669"/>
    <property type="project" value="UniProtKB-KW"/>
</dbReference>
<dbReference type="RefSeq" id="WP_159455050.1">
    <property type="nucleotide sequence ID" value="NZ_FWZT01000001.1"/>
</dbReference>
<dbReference type="AlphaFoldDB" id="A0A1Y6B7D9"/>
<name>A0A1Y6B7D9_9BACT</name>
<dbReference type="InterPro" id="IPR041698">
    <property type="entry name" value="Methyltransf_25"/>
</dbReference>
<keyword evidence="1 3" id="KW-0808">Transferase</keyword>
<dbReference type="Proteomes" id="UP000192907">
    <property type="component" value="Unassembled WGS sequence"/>
</dbReference>
<sequence length="206" mass="23551">MEIATLLSLIVLGCFIWRWACHWFNIPWPSWMAWWLENPYMLIFCHPKDLLARLRLEPNMKVLEVGCGAGRVTIPVAQAVPQGSVLGVDLQAGMIRQLERRTKRMSLPNLSWHQRDVIRDGLPSGPFDRIVVVTVLGEIPAYTKVLQDAFDQLRPGGMVSITEVLPDPCYIPSKRLRHECESLGFQHLETIHNLVSYTLNLEKPRS</sequence>
<keyword evidence="3" id="KW-0489">Methyltransferase</keyword>
<organism evidence="3 4">
    <name type="scientific">Pseudobacteriovorax antillogorgiicola</name>
    <dbReference type="NCBI Taxonomy" id="1513793"/>
    <lineage>
        <taxon>Bacteria</taxon>
        <taxon>Pseudomonadati</taxon>
        <taxon>Bdellovibrionota</taxon>
        <taxon>Oligoflexia</taxon>
        <taxon>Oligoflexales</taxon>
        <taxon>Pseudobacteriovoracaceae</taxon>
        <taxon>Pseudobacteriovorax</taxon>
    </lineage>
</organism>
<dbReference type="GO" id="GO:0032259">
    <property type="term" value="P:methylation"/>
    <property type="evidence" value="ECO:0007669"/>
    <property type="project" value="UniProtKB-KW"/>
</dbReference>
<protein>
    <submittedName>
        <fullName evidence="3">Methyltransferase domain-containing protein</fullName>
    </submittedName>
</protein>
<dbReference type="InterPro" id="IPR029063">
    <property type="entry name" value="SAM-dependent_MTases_sf"/>
</dbReference>
<reference evidence="4" key="1">
    <citation type="submission" date="2017-04" db="EMBL/GenBank/DDBJ databases">
        <authorList>
            <person name="Varghese N."/>
            <person name="Submissions S."/>
        </authorList>
    </citation>
    <scope>NUCLEOTIDE SEQUENCE [LARGE SCALE GENOMIC DNA]</scope>
    <source>
        <strain evidence="4">RKEM611</strain>
    </source>
</reference>
<dbReference type="EMBL" id="FWZT01000001">
    <property type="protein sequence ID" value="SME88243.1"/>
    <property type="molecule type" value="Genomic_DNA"/>
</dbReference>
<dbReference type="STRING" id="1513793.SAMN06296036_101129"/>